<proteinExistence type="predicted"/>
<dbReference type="SUPFAM" id="SSF52402">
    <property type="entry name" value="Adenine nucleotide alpha hydrolases-like"/>
    <property type="match status" value="1"/>
</dbReference>
<dbReference type="Proteomes" id="UP000011083">
    <property type="component" value="Unassembled WGS sequence"/>
</dbReference>
<dbReference type="InterPro" id="IPR006016">
    <property type="entry name" value="UspA"/>
</dbReference>
<dbReference type="EMBL" id="KB008010">
    <property type="protein sequence ID" value="ELR16081.1"/>
    <property type="molecule type" value="Genomic_DNA"/>
</dbReference>
<protein>
    <submittedName>
        <fullName evidence="2">Universal stress domain containing protein</fullName>
    </submittedName>
</protein>
<dbReference type="PANTHER" id="PTHR46100">
    <property type="entry name" value="IMP2'P"/>
    <property type="match status" value="1"/>
</dbReference>
<dbReference type="PANTHER" id="PTHR46100:SF4">
    <property type="entry name" value="USPA DOMAIN-CONTAINING PROTEIN"/>
    <property type="match status" value="1"/>
</dbReference>
<dbReference type="GeneID" id="14916740"/>
<accession>L8GVJ5</accession>
<evidence type="ECO:0000259" key="1">
    <source>
        <dbReference type="Pfam" id="PF00582"/>
    </source>
</evidence>
<name>L8GVJ5_ACACF</name>
<dbReference type="KEGG" id="acan:ACA1_224710"/>
<evidence type="ECO:0000313" key="3">
    <source>
        <dbReference type="Proteomes" id="UP000011083"/>
    </source>
</evidence>
<keyword evidence="3" id="KW-1185">Reference proteome</keyword>
<reference evidence="2 3" key="1">
    <citation type="journal article" date="2013" name="Genome Biol.">
        <title>Genome of Acanthamoeba castellanii highlights extensive lateral gene transfer and early evolution of tyrosine kinase signaling.</title>
        <authorList>
            <person name="Clarke M."/>
            <person name="Lohan A.J."/>
            <person name="Liu B."/>
            <person name="Lagkouvardos I."/>
            <person name="Roy S."/>
            <person name="Zafar N."/>
            <person name="Bertelli C."/>
            <person name="Schilde C."/>
            <person name="Kianianmomeni A."/>
            <person name="Burglin T.R."/>
            <person name="Frech C."/>
            <person name="Turcotte B."/>
            <person name="Kopec K.O."/>
            <person name="Synnott J.M."/>
            <person name="Choo C."/>
            <person name="Paponov I."/>
            <person name="Finkler A."/>
            <person name="Soon Heng Tan C."/>
            <person name="Hutchins A.P."/>
            <person name="Weinmeier T."/>
            <person name="Rattei T."/>
            <person name="Chu J.S."/>
            <person name="Gimenez G."/>
            <person name="Irimia M."/>
            <person name="Rigden D.J."/>
            <person name="Fitzpatrick D.A."/>
            <person name="Lorenzo-Morales J."/>
            <person name="Bateman A."/>
            <person name="Chiu C.H."/>
            <person name="Tang P."/>
            <person name="Hegemann P."/>
            <person name="Fromm H."/>
            <person name="Raoult D."/>
            <person name="Greub G."/>
            <person name="Miranda-Saavedra D."/>
            <person name="Chen N."/>
            <person name="Nash P."/>
            <person name="Ginger M.L."/>
            <person name="Horn M."/>
            <person name="Schaap P."/>
            <person name="Caler L."/>
            <person name="Loftus B."/>
        </authorList>
    </citation>
    <scope>NUCLEOTIDE SEQUENCE [LARGE SCALE GENOMIC DNA]</scope>
    <source>
        <strain evidence="2 3">Neff</strain>
    </source>
</reference>
<dbReference type="Gene3D" id="3.40.50.12370">
    <property type="match status" value="1"/>
</dbReference>
<evidence type="ECO:0000313" key="2">
    <source>
        <dbReference type="EMBL" id="ELR16081.1"/>
    </source>
</evidence>
<dbReference type="Pfam" id="PF00582">
    <property type="entry name" value="Usp"/>
    <property type="match status" value="1"/>
</dbReference>
<feature type="domain" description="UspA" evidence="1">
    <location>
        <begin position="50"/>
        <end position="111"/>
    </location>
</feature>
<sequence length="131" mass="14140">MKFLVAYDSSATAKHALERTLGLLHRDRDSVLPELLLTEDTVQRITAARLNDAIRVMKSLSDLLTAEHEILDQAAACEADMIVMGSRGMGTIQGVSQRCLNEAKVPVMVVRQVVRPATVEVSPAAATSAVL</sequence>
<organism evidence="2 3">
    <name type="scientific">Acanthamoeba castellanii (strain ATCC 30010 / Neff)</name>
    <dbReference type="NCBI Taxonomy" id="1257118"/>
    <lineage>
        <taxon>Eukaryota</taxon>
        <taxon>Amoebozoa</taxon>
        <taxon>Discosea</taxon>
        <taxon>Longamoebia</taxon>
        <taxon>Centramoebida</taxon>
        <taxon>Acanthamoebidae</taxon>
        <taxon>Acanthamoeba</taxon>
    </lineage>
</organism>
<dbReference type="RefSeq" id="XP_004338094.1">
    <property type="nucleotide sequence ID" value="XM_004338046.1"/>
</dbReference>
<gene>
    <name evidence="2" type="ORF">ACA1_224710</name>
</gene>
<dbReference type="AlphaFoldDB" id="L8GVJ5"/>
<dbReference type="VEuPathDB" id="AmoebaDB:ACA1_224710"/>